<keyword evidence="2" id="KW-1133">Transmembrane helix</keyword>
<sequence>MGFEHIRLGHAVPYHKHQKRAGNPTCKTGGFISSPTIGSTFAFPGTNSLNITWDSTCLSAQNLDIYLYSFSSTSASTRIHLYNGVPNAQGSYAAPIMPRWWNATATAQLQLLIVPQDDPPFLSSLPAGPVFAATYTAPTDGSTPADADVSQNLRDTGITSFSAVSESEHKGLPAGSKAAAAIVPLLFVIILGIAYYLRRMRLKQQAQRQTFAEKVDARMSVISGDWSSTTPKGAMDAVRRSVAFDAQGNPRVSIADVRASTFSYSAPAPSNNPALAQYQSHLRPGVGGYQTAERVSRVSFAADTRKSRVSFADGSRPSVDRASRYGGVGAAGVGASGRASRAFHSAFTVDTTVADEDHPLPPAYKSPSPTSNFSHTKFIHEKNGSRSVVNQSERSSEDGSLSPTQTAGALTLSADDIRMAAQSNNEADVGPALRSEFLKTYFSSLGSPHHFSDAHW</sequence>
<protein>
    <submittedName>
        <fullName evidence="3">Uncharacterized protein</fullName>
    </submittedName>
</protein>
<feature type="compositionally biased region" description="Polar residues" evidence="1">
    <location>
        <begin position="385"/>
        <end position="405"/>
    </location>
</feature>
<dbReference type="Proteomes" id="UP001556367">
    <property type="component" value="Unassembled WGS sequence"/>
</dbReference>
<evidence type="ECO:0000313" key="4">
    <source>
        <dbReference type="Proteomes" id="UP001556367"/>
    </source>
</evidence>
<name>A0ABR3ISE9_9AGAR</name>
<feature type="region of interest" description="Disordered" evidence="1">
    <location>
        <begin position="357"/>
        <end position="405"/>
    </location>
</feature>
<proteinExistence type="predicted"/>
<keyword evidence="4" id="KW-1185">Reference proteome</keyword>
<gene>
    <name evidence="3" type="ORF">HGRIS_012495</name>
</gene>
<keyword evidence="2" id="KW-0812">Transmembrane</keyword>
<comment type="caution">
    <text evidence="3">The sequence shown here is derived from an EMBL/GenBank/DDBJ whole genome shotgun (WGS) entry which is preliminary data.</text>
</comment>
<evidence type="ECO:0000256" key="2">
    <source>
        <dbReference type="SAM" id="Phobius"/>
    </source>
</evidence>
<dbReference type="EMBL" id="JASNQZ010000015">
    <property type="protein sequence ID" value="KAL0946236.1"/>
    <property type="molecule type" value="Genomic_DNA"/>
</dbReference>
<accession>A0ABR3ISE9</accession>
<evidence type="ECO:0000313" key="3">
    <source>
        <dbReference type="EMBL" id="KAL0946236.1"/>
    </source>
</evidence>
<evidence type="ECO:0000256" key="1">
    <source>
        <dbReference type="SAM" id="MobiDB-lite"/>
    </source>
</evidence>
<feature type="transmembrane region" description="Helical" evidence="2">
    <location>
        <begin position="178"/>
        <end position="197"/>
    </location>
</feature>
<organism evidence="3 4">
    <name type="scientific">Hohenbuehelia grisea</name>
    <dbReference type="NCBI Taxonomy" id="104357"/>
    <lineage>
        <taxon>Eukaryota</taxon>
        <taxon>Fungi</taxon>
        <taxon>Dikarya</taxon>
        <taxon>Basidiomycota</taxon>
        <taxon>Agaricomycotina</taxon>
        <taxon>Agaricomycetes</taxon>
        <taxon>Agaricomycetidae</taxon>
        <taxon>Agaricales</taxon>
        <taxon>Pleurotineae</taxon>
        <taxon>Pleurotaceae</taxon>
        <taxon>Hohenbuehelia</taxon>
    </lineage>
</organism>
<keyword evidence="2" id="KW-0472">Membrane</keyword>
<reference evidence="4" key="1">
    <citation type="submission" date="2024-06" db="EMBL/GenBank/DDBJ databases">
        <title>Multi-omics analyses provide insights into the biosynthesis of the anticancer antibiotic pleurotin in Hohenbuehelia grisea.</title>
        <authorList>
            <person name="Weaver J.A."/>
            <person name="Alberti F."/>
        </authorList>
    </citation>
    <scope>NUCLEOTIDE SEQUENCE [LARGE SCALE GENOMIC DNA]</scope>
    <source>
        <strain evidence="4">T-177</strain>
    </source>
</reference>